<evidence type="ECO:0000313" key="6">
    <source>
        <dbReference type="Proteomes" id="UP001326715"/>
    </source>
</evidence>
<dbReference type="Proteomes" id="UP001326715">
    <property type="component" value="Chromosome"/>
</dbReference>
<feature type="domain" description="HTH hxlR-type" evidence="4">
    <location>
        <begin position="16"/>
        <end position="118"/>
    </location>
</feature>
<dbReference type="Gene3D" id="1.10.10.10">
    <property type="entry name" value="Winged helix-like DNA-binding domain superfamily/Winged helix DNA-binding domain"/>
    <property type="match status" value="1"/>
</dbReference>
<organism evidence="5 6">
    <name type="scientific">Chitinophaga sancti</name>
    <dbReference type="NCBI Taxonomy" id="1004"/>
    <lineage>
        <taxon>Bacteria</taxon>
        <taxon>Pseudomonadati</taxon>
        <taxon>Bacteroidota</taxon>
        <taxon>Chitinophagia</taxon>
        <taxon>Chitinophagales</taxon>
        <taxon>Chitinophagaceae</taxon>
        <taxon>Chitinophaga</taxon>
    </lineage>
</organism>
<dbReference type="Pfam" id="PF01638">
    <property type="entry name" value="HxlR"/>
    <property type="match status" value="1"/>
</dbReference>
<evidence type="ECO:0000256" key="3">
    <source>
        <dbReference type="ARBA" id="ARBA00023163"/>
    </source>
</evidence>
<reference evidence="5 6" key="1">
    <citation type="submission" date="2023-11" db="EMBL/GenBank/DDBJ databases">
        <title>MicrobeMod: A computational toolkit for identifying prokaryotic methylation and restriction-modification with nanopore sequencing.</title>
        <authorList>
            <person name="Crits-Christoph A."/>
            <person name="Kang S.C."/>
            <person name="Lee H."/>
            <person name="Ostrov N."/>
        </authorList>
    </citation>
    <scope>NUCLEOTIDE SEQUENCE [LARGE SCALE GENOMIC DNA]</scope>
    <source>
        <strain evidence="5 6">ATCC 23090</strain>
    </source>
</reference>
<sequence length="120" mass="13592">MKGCPIQAMLSSDKDCNQKLGVAKDILDLLNGKWKMEVILLLLQYDKRRFKDLQTEIPGGVSAKVLSSVLKDLEEHHIVHRSMDDVTVEYELTAYGRSMREVISNLVELGLAHRKEVIGK</sequence>
<protein>
    <submittedName>
        <fullName evidence="5">Helix-turn-helix domain-containing protein</fullName>
    </submittedName>
</protein>
<evidence type="ECO:0000256" key="1">
    <source>
        <dbReference type="ARBA" id="ARBA00023015"/>
    </source>
</evidence>
<keyword evidence="1" id="KW-0805">Transcription regulation</keyword>
<evidence type="ECO:0000256" key="2">
    <source>
        <dbReference type="ARBA" id="ARBA00023125"/>
    </source>
</evidence>
<evidence type="ECO:0000313" key="5">
    <source>
        <dbReference type="EMBL" id="WQG88143.1"/>
    </source>
</evidence>
<accession>A0ABZ0XCV7</accession>
<dbReference type="PANTHER" id="PTHR33204">
    <property type="entry name" value="TRANSCRIPTIONAL REGULATOR, MARR FAMILY"/>
    <property type="match status" value="1"/>
</dbReference>
<evidence type="ECO:0000259" key="4">
    <source>
        <dbReference type="PROSITE" id="PS51118"/>
    </source>
</evidence>
<keyword evidence="6" id="KW-1185">Reference proteome</keyword>
<proteinExistence type="predicted"/>
<dbReference type="EMBL" id="CP140154">
    <property type="protein sequence ID" value="WQG88143.1"/>
    <property type="molecule type" value="Genomic_DNA"/>
</dbReference>
<name>A0ABZ0XCV7_9BACT</name>
<keyword evidence="3" id="KW-0804">Transcription</keyword>
<dbReference type="InterPro" id="IPR036388">
    <property type="entry name" value="WH-like_DNA-bd_sf"/>
</dbReference>
<dbReference type="RefSeq" id="WP_083571699.1">
    <property type="nucleotide sequence ID" value="NZ_CBHWAX010000087.1"/>
</dbReference>
<dbReference type="SUPFAM" id="SSF46785">
    <property type="entry name" value="Winged helix' DNA-binding domain"/>
    <property type="match status" value="1"/>
</dbReference>
<dbReference type="InterPro" id="IPR036390">
    <property type="entry name" value="WH_DNA-bd_sf"/>
</dbReference>
<gene>
    <name evidence="5" type="ORF">SR876_24765</name>
</gene>
<dbReference type="InterPro" id="IPR002577">
    <property type="entry name" value="HTH_HxlR"/>
</dbReference>
<dbReference type="PROSITE" id="PS51118">
    <property type="entry name" value="HTH_HXLR"/>
    <property type="match status" value="1"/>
</dbReference>
<keyword evidence="2" id="KW-0238">DNA-binding</keyword>